<feature type="region of interest" description="Disordered" evidence="8">
    <location>
        <begin position="1"/>
        <end position="40"/>
    </location>
</feature>
<evidence type="ECO:0000313" key="11">
    <source>
        <dbReference type="EMBL" id="KAL3774563.1"/>
    </source>
</evidence>
<evidence type="ECO:0000256" key="9">
    <source>
        <dbReference type="SAM" id="Phobius"/>
    </source>
</evidence>
<feature type="repeat" description="ANK" evidence="7">
    <location>
        <begin position="121"/>
        <end position="144"/>
    </location>
</feature>
<feature type="transmembrane region" description="Helical" evidence="9">
    <location>
        <begin position="482"/>
        <end position="502"/>
    </location>
</feature>
<evidence type="ECO:0000256" key="4">
    <source>
        <dbReference type="ARBA" id="ARBA00022989"/>
    </source>
</evidence>
<feature type="transmembrane region" description="Helical" evidence="9">
    <location>
        <begin position="650"/>
        <end position="677"/>
    </location>
</feature>
<evidence type="ECO:0000256" key="8">
    <source>
        <dbReference type="SAM" id="MobiDB-lite"/>
    </source>
</evidence>
<proteinExistence type="predicted"/>
<keyword evidence="2 9" id="KW-0812">Transmembrane</keyword>
<dbReference type="PROSITE" id="PS50297">
    <property type="entry name" value="ANK_REP_REGION"/>
    <property type="match status" value="1"/>
</dbReference>
<evidence type="ECO:0000256" key="7">
    <source>
        <dbReference type="PROSITE-ProRule" id="PRU00023"/>
    </source>
</evidence>
<dbReference type="EMBL" id="JALLPJ020001188">
    <property type="protein sequence ID" value="KAL3774563.1"/>
    <property type="molecule type" value="Genomic_DNA"/>
</dbReference>
<feature type="transmembrane region" description="Helical" evidence="9">
    <location>
        <begin position="439"/>
        <end position="457"/>
    </location>
</feature>
<dbReference type="Proteomes" id="UP001530400">
    <property type="component" value="Unassembled WGS sequence"/>
</dbReference>
<comment type="subcellular location">
    <subcellularLocation>
        <location evidence="1">Membrane</location>
        <topology evidence="1">Multi-pass membrane protein</topology>
    </subcellularLocation>
</comment>
<dbReference type="PROSITE" id="PS50088">
    <property type="entry name" value="ANK_REPEAT"/>
    <property type="match status" value="1"/>
</dbReference>
<dbReference type="SUPFAM" id="SSF48403">
    <property type="entry name" value="Ankyrin repeat"/>
    <property type="match status" value="1"/>
</dbReference>
<dbReference type="InterPro" id="IPR005821">
    <property type="entry name" value="Ion_trans_dom"/>
</dbReference>
<name>A0ABD3NGQ9_9STRA</name>
<gene>
    <name evidence="11" type="ORF">ACHAWO_002199</name>
</gene>
<dbReference type="GO" id="GO:0016020">
    <property type="term" value="C:membrane"/>
    <property type="evidence" value="ECO:0007669"/>
    <property type="project" value="UniProtKB-SubCell"/>
</dbReference>
<feature type="transmembrane region" description="Helical" evidence="9">
    <location>
        <begin position="534"/>
        <end position="562"/>
    </location>
</feature>
<dbReference type="Gene3D" id="1.25.40.20">
    <property type="entry name" value="Ankyrin repeat-containing domain"/>
    <property type="match status" value="2"/>
</dbReference>
<evidence type="ECO:0000256" key="3">
    <source>
        <dbReference type="ARBA" id="ARBA00022737"/>
    </source>
</evidence>
<protein>
    <recommendedName>
        <fullName evidence="10">Ion transport domain-containing protein</fullName>
    </recommendedName>
</protein>
<feature type="compositionally biased region" description="Basic residues" evidence="8">
    <location>
        <begin position="10"/>
        <end position="25"/>
    </location>
</feature>
<dbReference type="PANTHER" id="PTHR24153">
    <property type="entry name" value="ESPIN"/>
    <property type="match status" value="1"/>
</dbReference>
<feature type="transmembrane region" description="Helical" evidence="9">
    <location>
        <begin position="397"/>
        <end position="419"/>
    </location>
</feature>
<dbReference type="Pfam" id="PF00520">
    <property type="entry name" value="Ion_trans"/>
    <property type="match status" value="1"/>
</dbReference>
<keyword evidence="5 7" id="KW-0040">ANK repeat</keyword>
<dbReference type="PANTHER" id="PTHR24153:SF8">
    <property type="entry name" value="FORKED, ISOFORM F"/>
    <property type="match status" value="1"/>
</dbReference>
<evidence type="ECO:0000256" key="5">
    <source>
        <dbReference type="ARBA" id="ARBA00023043"/>
    </source>
</evidence>
<evidence type="ECO:0000256" key="2">
    <source>
        <dbReference type="ARBA" id="ARBA00022692"/>
    </source>
</evidence>
<feature type="domain" description="Ion transport" evidence="10">
    <location>
        <begin position="409"/>
        <end position="682"/>
    </location>
</feature>
<evidence type="ECO:0000259" key="10">
    <source>
        <dbReference type="Pfam" id="PF00520"/>
    </source>
</evidence>
<evidence type="ECO:0000256" key="6">
    <source>
        <dbReference type="ARBA" id="ARBA00023136"/>
    </source>
</evidence>
<dbReference type="SMART" id="SM00248">
    <property type="entry name" value="ANK"/>
    <property type="match status" value="5"/>
</dbReference>
<dbReference type="InterPro" id="IPR036770">
    <property type="entry name" value="Ankyrin_rpt-contain_sf"/>
</dbReference>
<dbReference type="InterPro" id="IPR052420">
    <property type="entry name" value="Espin/Espin-like"/>
</dbReference>
<dbReference type="AlphaFoldDB" id="A0ABD3NGQ9"/>
<evidence type="ECO:0000313" key="12">
    <source>
        <dbReference type="Proteomes" id="UP001530400"/>
    </source>
</evidence>
<keyword evidence="4 9" id="KW-1133">Transmembrane helix</keyword>
<sequence>MPRRTDQQSSRKKSKKSRNKPRQRRPSTSSSSSDDDETYTPDQIAHLSSLVDSIETNQATWPTIQEYLDSIPSNLLTLSLRHRNSTDSTPLHSACRFDPPPSILRDFLSASPEMALWSDSFGWLPLHYACANGASEDVVRLLLEAYPGGVVEVDKRQRTPLHFALCNNLECPVSESLAKMLVRPFQETSAASVGDENDMLPIHYACAYGSSEEVLRLIIEGYDGGVVRLDFKGRSPLHFVMGNSDRENSVEVMKLILKNMELLEHREEGDYWDDNANSNAANVSKSMINTVDHEDNLPLHLLSKKAKDVTKQEKELLAAPTMTDDGIQDFELHERAQFLVMSKERIRKCLTLYLSAEPETTSMFLKGIQFLPDWIRDEAVLHPTIQHMLNRKISHRFPTMILVLDFYLNIAIIACFSMVSLKSAELRSDPNNTTMESKAVDSPLIVIIYFGAVYFLLREISQAVSVKLQKGIVYYIHDPENIVNLSFIFLTFTFTMVIANGWGSDELFHGGSAIAIGSCYLQILAYLRTVFIDFAVFVSGLSYVVMRLGAFMSILAITIMAFSQMWYTVFKGTSVCLMGGNETDIFLLIDDLIFEYYDDTFFMPEPEEVTDCEPQIDLPYCENLAWSVYKTYSMLFGLGDGLLELNTMSMILSLVWLFIAILMILNLLIGVICDLFWASTKEDAAIIFWSKRLAFVTDMDWVVRGSWRKKVGKLFGCCSKEKDVQELNFILPKKEKTEYPSRKIWGRFIRSFDPSRDSSFKMFFLRVAVWIFIVPAWLVLGIFTAGWFWPPQLREGLFNQTIYVKEESPDAERFENLKLASKDLTAGKNDIVRQFVIDRKSVKKVRERIRTARKEMKEELRNMKGVMTNLYEMQQQVMVS</sequence>
<keyword evidence="6 9" id="KW-0472">Membrane</keyword>
<accession>A0ABD3NGQ9</accession>
<evidence type="ECO:0000256" key="1">
    <source>
        <dbReference type="ARBA" id="ARBA00004141"/>
    </source>
</evidence>
<dbReference type="Pfam" id="PF12796">
    <property type="entry name" value="Ank_2"/>
    <property type="match status" value="1"/>
</dbReference>
<keyword evidence="3" id="KW-0677">Repeat</keyword>
<keyword evidence="12" id="KW-1185">Reference proteome</keyword>
<reference evidence="11 12" key="1">
    <citation type="submission" date="2024-10" db="EMBL/GenBank/DDBJ databases">
        <title>Updated reference genomes for cyclostephanoid diatoms.</title>
        <authorList>
            <person name="Roberts W.R."/>
            <person name="Alverson A.J."/>
        </authorList>
    </citation>
    <scope>NUCLEOTIDE SEQUENCE [LARGE SCALE GENOMIC DNA]</scope>
    <source>
        <strain evidence="11 12">AJA010-31</strain>
    </source>
</reference>
<dbReference type="InterPro" id="IPR002110">
    <property type="entry name" value="Ankyrin_rpt"/>
</dbReference>
<feature type="transmembrane region" description="Helical" evidence="9">
    <location>
        <begin position="763"/>
        <end position="789"/>
    </location>
</feature>
<comment type="caution">
    <text evidence="11">The sequence shown here is derived from an EMBL/GenBank/DDBJ whole genome shotgun (WGS) entry which is preliminary data.</text>
</comment>
<organism evidence="11 12">
    <name type="scientific">Cyclotella atomus</name>
    <dbReference type="NCBI Taxonomy" id="382360"/>
    <lineage>
        <taxon>Eukaryota</taxon>
        <taxon>Sar</taxon>
        <taxon>Stramenopiles</taxon>
        <taxon>Ochrophyta</taxon>
        <taxon>Bacillariophyta</taxon>
        <taxon>Coscinodiscophyceae</taxon>
        <taxon>Thalassiosirophycidae</taxon>
        <taxon>Stephanodiscales</taxon>
        <taxon>Stephanodiscaceae</taxon>
        <taxon>Cyclotella</taxon>
    </lineage>
</organism>